<accession>A0A7U7G9M6</accession>
<dbReference type="InterPro" id="IPR021327">
    <property type="entry name" value="DUF2934"/>
</dbReference>
<organism evidence="1 2">
    <name type="scientific">Candidatus Contendobacter odensis Run_B_J11</name>
    <dbReference type="NCBI Taxonomy" id="1400861"/>
    <lineage>
        <taxon>Bacteria</taxon>
        <taxon>Pseudomonadati</taxon>
        <taxon>Pseudomonadota</taxon>
        <taxon>Gammaproteobacteria</taxon>
        <taxon>Candidatus Competibacteraceae</taxon>
        <taxon>Candidatus Contendibacter</taxon>
    </lineage>
</organism>
<comment type="caution">
    <text evidence="1">The sequence shown here is derived from an EMBL/GenBank/DDBJ whole genome shotgun (WGS) entry which is preliminary data.</text>
</comment>
<keyword evidence="2" id="KW-1185">Reference proteome</keyword>
<dbReference type="AlphaFoldDB" id="A0A7U7G9M6"/>
<dbReference type="EMBL" id="CBTK010000035">
    <property type="protein sequence ID" value="CDH43742.1"/>
    <property type="molecule type" value="Genomic_DNA"/>
</dbReference>
<sequence length="181" mass="21095">MENDLEHDIRKLAYHIWQTAGREFGQTALDFWEMAERMVIELTADSARRASTATASAFENAATWPSALRALYLYRVRELARCMWSASTERRDRSMDYWLAAEKHLRLLAEQTAHNAGVRLGREEDLTKTFETFSPADYLEQIRKTAYQLWETAESQHQSALDFWLAAENRIAESLTRKRTD</sequence>
<protein>
    <recommendedName>
        <fullName evidence="3">DUF2934 domain-containing protein</fullName>
    </recommendedName>
</protein>
<dbReference type="OrthoDB" id="9811127at2"/>
<evidence type="ECO:0008006" key="3">
    <source>
        <dbReference type="Google" id="ProtNLM"/>
    </source>
</evidence>
<dbReference type="Proteomes" id="UP000019184">
    <property type="component" value="Unassembled WGS sequence"/>
</dbReference>
<dbReference type="RefSeq" id="WP_034430796.1">
    <property type="nucleotide sequence ID" value="NZ_CBTK010000035.1"/>
</dbReference>
<proteinExistence type="predicted"/>
<reference evidence="1 2" key="1">
    <citation type="journal article" date="2014" name="ISME J.">
        <title>Candidatus Competibacter-lineage genomes retrieved from metagenomes reveal functional metabolic diversity.</title>
        <authorList>
            <person name="McIlroy S.J."/>
            <person name="Albertsen M."/>
            <person name="Andresen E.K."/>
            <person name="Saunders A.M."/>
            <person name="Kristiansen R."/>
            <person name="Stokholm-Bjerregaard M."/>
            <person name="Nielsen K.L."/>
            <person name="Nielsen P.H."/>
        </authorList>
    </citation>
    <scope>NUCLEOTIDE SEQUENCE [LARGE SCALE GENOMIC DNA]</scope>
    <source>
        <strain evidence="1 2">Run_B_J11</strain>
    </source>
</reference>
<name>A0A7U7G9M6_9GAMM</name>
<gene>
    <name evidence="1" type="ORF">BN874_130067</name>
</gene>
<evidence type="ECO:0000313" key="2">
    <source>
        <dbReference type="Proteomes" id="UP000019184"/>
    </source>
</evidence>
<evidence type="ECO:0000313" key="1">
    <source>
        <dbReference type="EMBL" id="CDH43742.1"/>
    </source>
</evidence>
<dbReference type="Pfam" id="PF11154">
    <property type="entry name" value="DUF2934"/>
    <property type="match status" value="2"/>
</dbReference>